<dbReference type="EMBL" id="AJWY01003834">
    <property type="protein sequence ID" value="EKC74137.1"/>
    <property type="molecule type" value="Genomic_DNA"/>
</dbReference>
<feature type="transmembrane region" description="Helical" evidence="1">
    <location>
        <begin position="93"/>
        <end position="112"/>
    </location>
</feature>
<keyword evidence="1" id="KW-1133">Transmembrane helix</keyword>
<feature type="non-terminal residue" evidence="3">
    <location>
        <position position="1"/>
    </location>
</feature>
<keyword evidence="1" id="KW-0812">Transmembrane</keyword>
<protein>
    <submittedName>
        <fullName evidence="3">Proton-translocating NADH-quinone oxidoreductase, chain M</fullName>
    </submittedName>
</protein>
<dbReference type="InterPro" id="IPR003918">
    <property type="entry name" value="NADH_UbQ_OxRdtase"/>
</dbReference>
<dbReference type="GO" id="GO:0015990">
    <property type="term" value="P:electron transport coupled proton transport"/>
    <property type="evidence" value="ECO:0007669"/>
    <property type="project" value="TreeGrafter"/>
</dbReference>
<sequence length="180" mass="19275">YSAMKLTLMLMGGSALLVIGILGIYFYSGAQTFEILDIAHHTNGAHAIPESVQNVFFPLLFIGFGILGALFPFHTWSPDGHASAPTAVSMLHAGVLMKLGGYGCFRIAMFLLPAATHGFWIKVFLVLTTISIVYGALSACVQTDLKYINAYSSVSHCGMVLFALCMMTETAATGAILQML</sequence>
<proteinExistence type="predicted"/>
<name>K1TM14_9ZZZZ</name>
<feature type="transmembrane region" description="Helical" evidence="1">
    <location>
        <begin position="119"/>
        <end position="139"/>
    </location>
</feature>
<dbReference type="GO" id="GO:0048039">
    <property type="term" value="F:ubiquinone binding"/>
    <property type="evidence" value="ECO:0007669"/>
    <property type="project" value="TreeGrafter"/>
</dbReference>
<comment type="caution">
    <text evidence="3">The sequence shown here is derived from an EMBL/GenBank/DDBJ whole genome shotgun (WGS) entry which is preliminary data.</text>
</comment>
<keyword evidence="1" id="KW-0472">Membrane</keyword>
<feature type="domain" description="NADH:quinone oxidoreductase/Mrp antiporter transmembrane" evidence="2">
    <location>
        <begin position="2"/>
        <end position="180"/>
    </location>
</feature>
<accession>K1TM14</accession>
<feature type="transmembrane region" description="Helical" evidence="1">
    <location>
        <begin position="159"/>
        <end position="177"/>
    </location>
</feature>
<dbReference type="GO" id="GO:0008137">
    <property type="term" value="F:NADH dehydrogenase (ubiquinone) activity"/>
    <property type="evidence" value="ECO:0007669"/>
    <property type="project" value="InterPro"/>
</dbReference>
<dbReference type="PANTHER" id="PTHR43507:SF4">
    <property type="entry name" value="PROTON-TRANSLOCATING NADH-QUINONE OXIDOREDUCTASE, CHAIN M"/>
    <property type="match status" value="1"/>
</dbReference>
<dbReference type="GO" id="GO:0042773">
    <property type="term" value="P:ATP synthesis coupled electron transport"/>
    <property type="evidence" value="ECO:0007669"/>
    <property type="project" value="InterPro"/>
</dbReference>
<dbReference type="PANTHER" id="PTHR43507">
    <property type="entry name" value="NADH-UBIQUINONE OXIDOREDUCTASE CHAIN 4"/>
    <property type="match status" value="1"/>
</dbReference>
<dbReference type="GO" id="GO:0005576">
    <property type="term" value="C:extracellular region"/>
    <property type="evidence" value="ECO:0007669"/>
    <property type="project" value="InterPro"/>
</dbReference>
<dbReference type="GO" id="GO:0003954">
    <property type="term" value="F:NADH dehydrogenase activity"/>
    <property type="evidence" value="ECO:0007669"/>
    <property type="project" value="TreeGrafter"/>
</dbReference>
<dbReference type="GO" id="GO:0005179">
    <property type="term" value="F:hormone activity"/>
    <property type="evidence" value="ECO:0007669"/>
    <property type="project" value="InterPro"/>
</dbReference>
<evidence type="ECO:0000256" key="1">
    <source>
        <dbReference type="SAM" id="Phobius"/>
    </source>
</evidence>
<dbReference type="InterPro" id="IPR018116">
    <property type="entry name" value="Somatotropin_CS"/>
</dbReference>
<feature type="transmembrane region" description="Helical" evidence="1">
    <location>
        <begin position="55"/>
        <end position="73"/>
    </location>
</feature>
<dbReference type="AlphaFoldDB" id="K1TM14"/>
<dbReference type="InterPro" id="IPR001750">
    <property type="entry name" value="ND/Mrp_TM"/>
</dbReference>
<feature type="non-terminal residue" evidence="3">
    <location>
        <position position="180"/>
    </location>
</feature>
<feature type="transmembrane region" description="Helical" evidence="1">
    <location>
        <begin position="6"/>
        <end position="27"/>
    </location>
</feature>
<organism evidence="3">
    <name type="scientific">human gut metagenome</name>
    <dbReference type="NCBI Taxonomy" id="408170"/>
    <lineage>
        <taxon>unclassified sequences</taxon>
        <taxon>metagenomes</taxon>
        <taxon>organismal metagenomes</taxon>
    </lineage>
</organism>
<dbReference type="PROSITE" id="PS00338">
    <property type="entry name" value="SOMATOTROPIN_2"/>
    <property type="match status" value="1"/>
</dbReference>
<dbReference type="PRINTS" id="PR01437">
    <property type="entry name" value="NUOXDRDTASE4"/>
</dbReference>
<gene>
    <name evidence="3" type="ORF">LEA_05876</name>
</gene>
<reference evidence="3" key="1">
    <citation type="journal article" date="2013" name="Environ. Microbiol.">
        <title>Microbiota from the distal guts of lean and obese adolescents exhibit partial functional redundancy besides clear differences in community structure.</title>
        <authorList>
            <person name="Ferrer M."/>
            <person name="Ruiz A."/>
            <person name="Lanza F."/>
            <person name="Haange S.B."/>
            <person name="Oberbach A."/>
            <person name="Till H."/>
            <person name="Bargiela R."/>
            <person name="Campoy C."/>
            <person name="Segura M.T."/>
            <person name="Richter M."/>
            <person name="von Bergen M."/>
            <person name="Seifert J."/>
            <person name="Suarez A."/>
        </authorList>
    </citation>
    <scope>NUCLEOTIDE SEQUENCE</scope>
</reference>
<evidence type="ECO:0000313" key="3">
    <source>
        <dbReference type="EMBL" id="EKC74137.1"/>
    </source>
</evidence>
<dbReference type="Pfam" id="PF00361">
    <property type="entry name" value="Proton_antipo_M"/>
    <property type="match status" value="1"/>
</dbReference>
<evidence type="ECO:0000259" key="2">
    <source>
        <dbReference type="Pfam" id="PF00361"/>
    </source>
</evidence>